<comment type="caution">
    <text evidence="3">The sequence shown here is derived from an EMBL/GenBank/DDBJ whole genome shotgun (WGS) entry which is preliminary data.</text>
</comment>
<comment type="cofactor">
    <cofactor evidence="2">
        <name>Mg(2+)</name>
        <dbReference type="ChEBI" id="CHEBI:18420"/>
    </cofactor>
</comment>
<evidence type="ECO:0000313" key="4">
    <source>
        <dbReference type="Proteomes" id="UP001500443"/>
    </source>
</evidence>
<evidence type="ECO:0000256" key="1">
    <source>
        <dbReference type="ARBA" id="ARBA00023239"/>
    </source>
</evidence>
<comment type="similarity">
    <text evidence="2">Belongs to the terpene synthase family.</text>
</comment>
<dbReference type="PANTHER" id="PTHR35201:SF4">
    <property type="entry name" value="BETA-PINACENE SYNTHASE-RELATED"/>
    <property type="match status" value="1"/>
</dbReference>
<dbReference type="Gene3D" id="1.10.600.10">
    <property type="entry name" value="Farnesyl Diphosphate Synthase"/>
    <property type="match status" value="1"/>
</dbReference>
<accession>A0ABN2Z809</accession>
<sequence>MTPKKNRSGAEFDVSTPVEVTFPPISCPIRARLHPEAAGLDDHIIAWARHADLIRDGMATDHFHRAGFGRFTAAVYPRARQLELVAEWQLYNWIVDDQLDEGHVARTAAQRLHTAARLCAQLDPDLDAPAPSGPLAAALADLWERTAKPMSRAWRERFAAHYRDFLAFTILPHTEPARIGRQSLADFRRRRRLNSGCEMSFDLIEPANFTEIPPAVAASDAYRAVRDAANDVISWTNDIYSVHKEIARGDHDHLAAVLWRLGGGTWQDALDEAAARVGDRTADFASAVRDVRAMRPLFGLDPGRWAPVEESLADLGDWIAGSLEWHRWSPRYREVAATRVGSAPGYIEPHLV</sequence>
<keyword evidence="2" id="KW-0460">Magnesium</keyword>
<evidence type="ECO:0000313" key="3">
    <source>
        <dbReference type="EMBL" id="GAA2138147.1"/>
    </source>
</evidence>
<keyword evidence="1 2" id="KW-0456">Lyase</keyword>
<gene>
    <name evidence="3" type="ORF">GCM10009802_47560</name>
</gene>
<keyword evidence="2" id="KW-0479">Metal-binding</keyword>
<reference evidence="3 4" key="1">
    <citation type="journal article" date="2019" name="Int. J. Syst. Evol. Microbiol.">
        <title>The Global Catalogue of Microorganisms (GCM) 10K type strain sequencing project: providing services to taxonomists for standard genome sequencing and annotation.</title>
        <authorList>
            <consortium name="The Broad Institute Genomics Platform"/>
            <consortium name="The Broad Institute Genome Sequencing Center for Infectious Disease"/>
            <person name="Wu L."/>
            <person name="Ma J."/>
        </authorList>
    </citation>
    <scope>NUCLEOTIDE SEQUENCE [LARGE SCALE GENOMIC DNA]</scope>
    <source>
        <strain evidence="3 4">JCM 15481</strain>
    </source>
</reference>
<dbReference type="Pfam" id="PF19086">
    <property type="entry name" value="Terpene_syn_C_2"/>
    <property type="match status" value="1"/>
</dbReference>
<organism evidence="3 4">
    <name type="scientific">Streptomyces synnematoformans</name>
    <dbReference type="NCBI Taxonomy" id="415721"/>
    <lineage>
        <taxon>Bacteria</taxon>
        <taxon>Bacillati</taxon>
        <taxon>Actinomycetota</taxon>
        <taxon>Actinomycetes</taxon>
        <taxon>Kitasatosporales</taxon>
        <taxon>Streptomycetaceae</taxon>
        <taxon>Streptomyces</taxon>
    </lineage>
</organism>
<evidence type="ECO:0000256" key="2">
    <source>
        <dbReference type="RuleBase" id="RU366034"/>
    </source>
</evidence>
<protein>
    <recommendedName>
        <fullName evidence="2">Terpene synthase</fullName>
        <ecNumber evidence="2">4.2.3.-</ecNumber>
    </recommendedName>
</protein>
<name>A0ABN2Z809_9ACTN</name>
<dbReference type="RefSeq" id="WP_344292037.1">
    <property type="nucleotide sequence ID" value="NZ_BAAAPF010000191.1"/>
</dbReference>
<dbReference type="InterPro" id="IPR008949">
    <property type="entry name" value="Isoprenoid_synthase_dom_sf"/>
</dbReference>
<dbReference type="Proteomes" id="UP001500443">
    <property type="component" value="Unassembled WGS sequence"/>
</dbReference>
<dbReference type="SFLD" id="SFLDS00005">
    <property type="entry name" value="Isoprenoid_Synthase_Type_I"/>
    <property type="match status" value="1"/>
</dbReference>
<keyword evidence="4" id="KW-1185">Reference proteome</keyword>
<dbReference type="SFLD" id="SFLDG01020">
    <property type="entry name" value="Terpene_Cyclase_Like_2"/>
    <property type="match status" value="1"/>
</dbReference>
<dbReference type="InterPro" id="IPR034686">
    <property type="entry name" value="Terpene_cyclase-like_2"/>
</dbReference>
<proteinExistence type="inferred from homology"/>
<dbReference type="PANTHER" id="PTHR35201">
    <property type="entry name" value="TERPENE SYNTHASE"/>
    <property type="match status" value="1"/>
</dbReference>
<dbReference type="SUPFAM" id="SSF48576">
    <property type="entry name" value="Terpenoid synthases"/>
    <property type="match status" value="1"/>
</dbReference>
<dbReference type="EMBL" id="BAAAPF010000191">
    <property type="protein sequence ID" value="GAA2138147.1"/>
    <property type="molecule type" value="Genomic_DNA"/>
</dbReference>
<dbReference type="EC" id="4.2.3.-" evidence="2"/>